<dbReference type="PATRIC" id="fig|883161.3.peg.1647"/>
<dbReference type="GO" id="GO:0005829">
    <property type="term" value="C:cytosol"/>
    <property type="evidence" value="ECO:0007669"/>
    <property type="project" value="TreeGrafter"/>
</dbReference>
<evidence type="ECO:0000256" key="11">
    <source>
        <dbReference type="PIRSR" id="PIRSR001415-1"/>
    </source>
</evidence>
<protein>
    <recommendedName>
        <fullName evidence="5 14">Delta-aminolevulinic acid dehydratase</fullName>
        <ecNumber evidence="4 14">4.2.1.24</ecNumber>
    </recommendedName>
</protein>
<gene>
    <name evidence="16" type="ORF">HMPREF9306_01662</name>
</gene>
<dbReference type="SUPFAM" id="SSF51569">
    <property type="entry name" value="Aldolase"/>
    <property type="match status" value="1"/>
</dbReference>
<feature type="active site" description="Schiff-base intermediate with substrate" evidence="11">
    <location>
        <position position="255"/>
    </location>
</feature>
<keyword evidence="7 14" id="KW-0456">Lyase</keyword>
<evidence type="ECO:0000256" key="2">
    <source>
        <dbReference type="ARBA" id="ARBA00008055"/>
    </source>
</evidence>
<comment type="pathway">
    <text evidence="1">Porphyrin-containing compound metabolism; protoporphyrin-IX biosynthesis; coproporphyrinogen-III from 5-aminolevulinate: step 1/4.</text>
</comment>
<dbReference type="HOGENOM" id="CLU_035731_0_0_11"/>
<keyword evidence="13" id="KW-0460">Magnesium</keyword>
<name>S2VX71_9ACTN</name>
<evidence type="ECO:0000256" key="3">
    <source>
        <dbReference type="ARBA" id="ARBA00011823"/>
    </source>
</evidence>
<dbReference type="Pfam" id="PF00490">
    <property type="entry name" value="ALAD"/>
    <property type="match status" value="1"/>
</dbReference>
<dbReference type="EMBL" id="AGZR01000009">
    <property type="protein sequence ID" value="EPD32098.1"/>
    <property type="molecule type" value="Genomic_DNA"/>
</dbReference>
<evidence type="ECO:0000256" key="13">
    <source>
        <dbReference type="PIRSR" id="PIRSR001415-5"/>
    </source>
</evidence>
<dbReference type="NCBIfam" id="NF006762">
    <property type="entry name" value="PRK09283.1"/>
    <property type="match status" value="1"/>
</dbReference>
<dbReference type="AlphaFoldDB" id="S2VX71"/>
<comment type="caution">
    <text evidence="16">The sequence shown here is derived from an EMBL/GenBank/DDBJ whole genome shotgun (WGS) entry which is preliminary data.</text>
</comment>
<dbReference type="PIRSF" id="PIRSF001415">
    <property type="entry name" value="Porphbilin_synth"/>
    <property type="match status" value="1"/>
</dbReference>
<evidence type="ECO:0000256" key="6">
    <source>
        <dbReference type="ARBA" id="ARBA00023133"/>
    </source>
</evidence>
<dbReference type="PRINTS" id="PR00144">
    <property type="entry name" value="DALDHYDRTASE"/>
</dbReference>
<evidence type="ECO:0000256" key="5">
    <source>
        <dbReference type="ARBA" id="ARBA00020771"/>
    </source>
</evidence>
<dbReference type="STRING" id="883161.HMPREF9306_01662"/>
<accession>S2VX71</accession>
<evidence type="ECO:0000313" key="17">
    <source>
        <dbReference type="Proteomes" id="UP000014417"/>
    </source>
</evidence>
<keyword evidence="17" id="KW-1185">Reference proteome</keyword>
<comment type="catalytic activity">
    <reaction evidence="10 14">
        <text>2 5-aminolevulinate = porphobilinogen + 2 H2O + H(+)</text>
        <dbReference type="Rhea" id="RHEA:24064"/>
        <dbReference type="ChEBI" id="CHEBI:15377"/>
        <dbReference type="ChEBI" id="CHEBI:15378"/>
        <dbReference type="ChEBI" id="CHEBI:58126"/>
        <dbReference type="ChEBI" id="CHEBI:356416"/>
        <dbReference type="EC" id="4.2.1.24"/>
    </reaction>
</comment>
<dbReference type="CDD" id="cd00384">
    <property type="entry name" value="ALAD_PBGS"/>
    <property type="match status" value="1"/>
</dbReference>
<dbReference type="PANTHER" id="PTHR11458:SF0">
    <property type="entry name" value="DELTA-AMINOLEVULINIC ACID DEHYDRATASE"/>
    <property type="match status" value="1"/>
</dbReference>
<keyword evidence="13" id="KW-0479">Metal-binding</keyword>
<evidence type="ECO:0000256" key="10">
    <source>
        <dbReference type="ARBA" id="ARBA00047651"/>
    </source>
</evidence>
<dbReference type="PROSITE" id="PS00169">
    <property type="entry name" value="D_ALA_DEHYDRATASE"/>
    <property type="match status" value="1"/>
</dbReference>
<proteinExistence type="inferred from homology"/>
<evidence type="ECO:0000256" key="1">
    <source>
        <dbReference type="ARBA" id="ARBA00004694"/>
    </source>
</evidence>
<dbReference type="InterPro" id="IPR001731">
    <property type="entry name" value="ALAD"/>
</dbReference>
<feature type="binding site" evidence="12">
    <location>
        <position position="281"/>
    </location>
    <ligand>
        <name>5-aminolevulinate</name>
        <dbReference type="ChEBI" id="CHEBI:356416"/>
        <label>2</label>
    </ligand>
</feature>
<feature type="binding site" evidence="13">
    <location>
        <position position="240"/>
    </location>
    <ligand>
        <name>Mg(2+)</name>
        <dbReference type="ChEBI" id="CHEBI:18420"/>
    </ligand>
</feature>
<organism evidence="16 17">
    <name type="scientific">Propionimicrobium lymphophilum ACS-093-V-SCH5</name>
    <dbReference type="NCBI Taxonomy" id="883161"/>
    <lineage>
        <taxon>Bacteria</taxon>
        <taxon>Bacillati</taxon>
        <taxon>Actinomycetota</taxon>
        <taxon>Actinomycetes</taxon>
        <taxon>Propionibacteriales</taxon>
        <taxon>Propionibacteriaceae</taxon>
        <taxon>Propionimicrobium</taxon>
    </lineage>
</organism>
<comment type="similarity">
    <text evidence="2 15">Belongs to the ALAD family.</text>
</comment>
<dbReference type="GO" id="GO:0004655">
    <property type="term" value="F:porphobilinogen synthase activity"/>
    <property type="evidence" value="ECO:0007669"/>
    <property type="project" value="UniProtKB-EC"/>
</dbReference>
<dbReference type="RefSeq" id="WP_016456473.1">
    <property type="nucleotide sequence ID" value="NZ_KE150269.1"/>
</dbReference>
<dbReference type="InterPro" id="IPR030656">
    <property type="entry name" value="ALAD_AS"/>
</dbReference>
<dbReference type="UniPathway" id="UPA00251">
    <property type="reaction ID" value="UER00318"/>
</dbReference>
<comment type="subunit">
    <text evidence="3 14">Homooctamer.</text>
</comment>
<evidence type="ECO:0000313" key="16">
    <source>
        <dbReference type="EMBL" id="EPD32098.1"/>
    </source>
</evidence>
<reference evidence="16 17" key="1">
    <citation type="submission" date="2013-04" db="EMBL/GenBank/DDBJ databases">
        <title>The Genome Sequence of Propionimicrobium lymphophilum ACS-093-V-SCH5.</title>
        <authorList>
            <consortium name="The Broad Institute Genomics Platform"/>
            <person name="Earl A."/>
            <person name="Ward D."/>
            <person name="Feldgarden M."/>
            <person name="Gevers D."/>
            <person name="Saerens B."/>
            <person name="Vaneechoutte M."/>
            <person name="Walker B."/>
            <person name="Young S."/>
            <person name="Zeng Q."/>
            <person name="Gargeya S."/>
            <person name="Fitzgerald M."/>
            <person name="Haas B."/>
            <person name="Abouelleil A."/>
            <person name="Allen A.W."/>
            <person name="Alvarado L."/>
            <person name="Arachchi H.M."/>
            <person name="Berlin A.M."/>
            <person name="Chapman S.B."/>
            <person name="Gainer-Dewar J."/>
            <person name="Goldberg J."/>
            <person name="Griggs A."/>
            <person name="Gujja S."/>
            <person name="Hansen M."/>
            <person name="Howarth C."/>
            <person name="Imamovic A."/>
            <person name="Ireland A."/>
            <person name="Larimer J."/>
            <person name="McCowan C."/>
            <person name="Murphy C."/>
            <person name="Pearson M."/>
            <person name="Poon T.W."/>
            <person name="Priest M."/>
            <person name="Roberts A."/>
            <person name="Saif S."/>
            <person name="Shea T."/>
            <person name="Sisk P."/>
            <person name="Sykes S."/>
            <person name="Wortman J."/>
            <person name="Nusbaum C."/>
            <person name="Birren B."/>
        </authorList>
    </citation>
    <scope>NUCLEOTIDE SEQUENCE [LARGE SCALE GENOMIC DNA]</scope>
    <source>
        <strain evidence="16 17">ACS-093-V-SCH5</strain>
    </source>
</reference>
<feature type="binding site" evidence="12">
    <location>
        <position position="320"/>
    </location>
    <ligand>
        <name>5-aminolevulinate</name>
        <dbReference type="ChEBI" id="CHEBI:356416"/>
        <label>2</label>
    </ligand>
</feature>
<comment type="function">
    <text evidence="9">Catalyzes an early step in the biosynthesis of tetrapyrroles. Binds two molecules of 5-aminolevulinate per subunit, each at a distinct site, and catalyzes their condensation to form porphobilinogen.</text>
</comment>
<evidence type="ECO:0000256" key="4">
    <source>
        <dbReference type="ARBA" id="ARBA00012053"/>
    </source>
</evidence>
<sequence length="332" mass="35530">MTDFSDPRFHPTIRPRRLRTTAQVRNLVAETRLAPAEMVLPIFLVEGAKDPKEISSLPGIFQHSENSYKEAVCEAYEAGVGAIMPFGVPLKKDAVGSGAVDPEGVLAQAVRLAKEACPEMVVIADLCLDEFTDHGHCGLLDEDGNVDNDETLKQYAKMGLALAAAGSDFLGASGMMDGQIGALRAALDQDGYRRTGLLAYAAKYASAFFGPFREAVQSSLKGDRKAYQQDPANSREALREITLDVEEGADIVMVKPALAYLDIVAAARQLVDVPVSAYVVSGEYAMIEGAAASGAFDRKRVILEALTSVKRAGAGIIANYWATEVAGWLKEA</sequence>
<dbReference type="GO" id="GO:0008270">
    <property type="term" value="F:zinc ion binding"/>
    <property type="evidence" value="ECO:0007669"/>
    <property type="project" value="TreeGrafter"/>
</dbReference>
<dbReference type="SMART" id="SM01004">
    <property type="entry name" value="ALAD"/>
    <property type="match status" value="1"/>
</dbReference>
<evidence type="ECO:0000256" key="14">
    <source>
        <dbReference type="RuleBase" id="RU000515"/>
    </source>
</evidence>
<evidence type="ECO:0000256" key="9">
    <source>
        <dbReference type="ARBA" id="ARBA00025628"/>
    </source>
</evidence>
<dbReference type="Gene3D" id="3.20.20.70">
    <property type="entry name" value="Aldolase class I"/>
    <property type="match status" value="1"/>
</dbReference>
<dbReference type="FunFam" id="3.20.20.70:FF:000019">
    <property type="entry name" value="Delta-aminolevulinic acid dehydratase"/>
    <property type="match status" value="1"/>
</dbReference>
<dbReference type="InterPro" id="IPR013785">
    <property type="entry name" value="Aldolase_TIM"/>
</dbReference>
<keyword evidence="6" id="KW-0350">Heme biosynthesis</keyword>
<feature type="active site" description="Schiff-base intermediate with substrate" evidence="11">
    <location>
        <position position="203"/>
    </location>
</feature>
<keyword evidence="8 14" id="KW-0627">Porphyrin biosynthesis</keyword>
<evidence type="ECO:0000256" key="15">
    <source>
        <dbReference type="RuleBase" id="RU004161"/>
    </source>
</evidence>
<evidence type="ECO:0000256" key="8">
    <source>
        <dbReference type="ARBA" id="ARBA00023244"/>
    </source>
</evidence>
<evidence type="ECO:0000256" key="12">
    <source>
        <dbReference type="PIRSR" id="PIRSR001415-2"/>
    </source>
</evidence>
<dbReference type="GO" id="GO:0006782">
    <property type="term" value="P:protoporphyrinogen IX biosynthetic process"/>
    <property type="evidence" value="ECO:0007669"/>
    <property type="project" value="UniProtKB-UniPathway"/>
</dbReference>
<dbReference type="EC" id="4.2.1.24" evidence="4 14"/>
<feature type="binding site" evidence="12">
    <location>
        <position position="224"/>
    </location>
    <ligand>
        <name>5-aminolevulinate</name>
        <dbReference type="ChEBI" id="CHEBI:356416"/>
        <label>1</label>
    </ligand>
</feature>
<evidence type="ECO:0000256" key="7">
    <source>
        <dbReference type="ARBA" id="ARBA00023239"/>
    </source>
</evidence>
<dbReference type="PANTHER" id="PTHR11458">
    <property type="entry name" value="DELTA-AMINOLEVULINIC ACID DEHYDRATASE"/>
    <property type="match status" value="1"/>
</dbReference>
<feature type="binding site" evidence="12">
    <location>
        <position position="213"/>
    </location>
    <ligand>
        <name>5-aminolevulinate</name>
        <dbReference type="ChEBI" id="CHEBI:356416"/>
        <label>1</label>
    </ligand>
</feature>
<dbReference type="Proteomes" id="UP000014417">
    <property type="component" value="Unassembled WGS sequence"/>
</dbReference>
<dbReference type="OrthoDB" id="9805001at2"/>